<reference evidence="1" key="1">
    <citation type="submission" date="2023-08" db="EMBL/GenBank/DDBJ databases">
        <title>A de novo genome assembly of Solanum verrucosum Schlechtendal, a Mexican diploid species geographically isolated from the other diploid A-genome species in potato relatives.</title>
        <authorList>
            <person name="Hosaka K."/>
        </authorList>
    </citation>
    <scope>NUCLEOTIDE SEQUENCE</scope>
    <source>
        <tissue evidence="1">Young leaves</tissue>
    </source>
</reference>
<accession>A0AAF0QJD3</accession>
<name>A0AAF0QJD3_SOLVR</name>
<evidence type="ECO:0000313" key="2">
    <source>
        <dbReference type="Proteomes" id="UP001234989"/>
    </source>
</evidence>
<keyword evidence="2" id="KW-1185">Reference proteome</keyword>
<dbReference type="EMBL" id="CP133615">
    <property type="protein sequence ID" value="WMV24869.1"/>
    <property type="molecule type" value="Genomic_DNA"/>
</dbReference>
<protein>
    <submittedName>
        <fullName evidence="1">Uncharacterized protein</fullName>
    </submittedName>
</protein>
<dbReference type="Proteomes" id="UP001234989">
    <property type="component" value="Chromosome 4"/>
</dbReference>
<dbReference type="AlphaFoldDB" id="A0AAF0QJD3"/>
<gene>
    <name evidence="1" type="ORF">MTR67_018254</name>
</gene>
<organism evidence="1 2">
    <name type="scientific">Solanum verrucosum</name>
    <dbReference type="NCBI Taxonomy" id="315347"/>
    <lineage>
        <taxon>Eukaryota</taxon>
        <taxon>Viridiplantae</taxon>
        <taxon>Streptophyta</taxon>
        <taxon>Embryophyta</taxon>
        <taxon>Tracheophyta</taxon>
        <taxon>Spermatophyta</taxon>
        <taxon>Magnoliopsida</taxon>
        <taxon>eudicotyledons</taxon>
        <taxon>Gunneridae</taxon>
        <taxon>Pentapetalae</taxon>
        <taxon>asterids</taxon>
        <taxon>lamiids</taxon>
        <taxon>Solanales</taxon>
        <taxon>Solanaceae</taxon>
        <taxon>Solanoideae</taxon>
        <taxon>Solaneae</taxon>
        <taxon>Solanum</taxon>
    </lineage>
</organism>
<evidence type="ECO:0000313" key="1">
    <source>
        <dbReference type="EMBL" id="WMV24869.1"/>
    </source>
</evidence>
<proteinExistence type="predicted"/>
<sequence>MVTSPSGQGHPNVPHYWLVHLHQGTKMIKDFSIVRTSKLRVLSPKVVCHKDLIGTYPVRGNCDSPHLGNFHDGTCGFYKCGQMGHFLRDFPMEARTQVVKFLFPNDPVLEWESSTIVPKGRFISYLKAKKLVSNGWPLKQMGMSWRISLKRLVDHEIGDRLSGPRELKQLPPSLPISLKRIPGQKSEDHLSNRKAVKVGYLVSGTRILTMSPWTHWGAQA</sequence>